<reference evidence="3 4" key="1">
    <citation type="submission" date="2017-06" db="EMBL/GenBank/DDBJ databases">
        <authorList>
            <person name="Kim H.J."/>
            <person name="Triplett B.A."/>
        </authorList>
    </citation>
    <scope>NUCLEOTIDE SEQUENCE [LARGE SCALE GENOMIC DNA]</scope>
    <source>
        <strain evidence="3">FRACA_ARgP5</strain>
    </source>
</reference>
<keyword evidence="2" id="KW-0560">Oxidoreductase</keyword>
<dbReference type="InterPro" id="IPR002347">
    <property type="entry name" value="SDR_fam"/>
</dbReference>
<evidence type="ECO:0000256" key="1">
    <source>
        <dbReference type="ARBA" id="ARBA00006484"/>
    </source>
</evidence>
<dbReference type="Gene3D" id="3.40.50.720">
    <property type="entry name" value="NAD(P)-binding Rossmann-like Domain"/>
    <property type="match status" value="1"/>
</dbReference>
<dbReference type="PANTHER" id="PTHR43391:SF26">
    <property type="entry name" value="BLL7251 PROTEIN"/>
    <property type="match status" value="1"/>
</dbReference>
<proteinExistence type="inferred from homology"/>
<evidence type="ECO:0000313" key="3">
    <source>
        <dbReference type="EMBL" id="SNQ49326.1"/>
    </source>
</evidence>
<gene>
    <name evidence="3" type="ORF">FRACA_320025</name>
</gene>
<keyword evidence="4" id="KW-1185">Reference proteome</keyword>
<dbReference type="CDD" id="cd05233">
    <property type="entry name" value="SDR_c"/>
    <property type="match status" value="1"/>
</dbReference>
<dbReference type="GO" id="GO:0016491">
    <property type="term" value="F:oxidoreductase activity"/>
    <property type="evidence" value="ECO:0007669"/>
    <property type="project" value="UniProtKB-KW"/>
</dbReference>
<protein>
    <submittedName>
        <fullName evidence="3">Uncharacterized protein</fullName>
    </submittedName>
</protein>
<evidence type="ECO:0000256" key="2">
    <source>
        <dbReference type="ARBA" id="ARBA00023002"/>
    </source>
</evidence>
<comment type="similarity">
    <text evidence="1">Belongs to the short-chain dehydrogenases/reductases (SDR) family.</text>
</comment>
<sequence>MDDMKVGVVTGAASGLGLGLASSLVDRGMNVVIADINGDALAQAEKRLQTDGVEILAVRTDVTKADDVAALAGRTRDRFGRVDVVCLNAGVSLRGRAWELTVDDWRWIYDVNVFGVVHGIRSFVPGLLETGGGHVLITASNSAVTVLPALAPYVSSKHAVLAAAEVLQHDLVEVGSDVRVSVVLPGAIRSGMADAVLNRPADYGSARVDEKIRQASHAFLDRYGMDPRVMADDVLRSALDEHSFCIFTHPADVATLTAHTEALREGRLPNVVSHVIQEN</sequence>
<dbReference type="PANTHER" id="PTHR43391">
    <property type="entry name" value="RETINOL DEHYDROGENASE-RELATED"/>
    <property type="match status" value="1"/>
</dbReference>
<dbReference type="EMBL" id="FZMO01000246">
    <property type="protein sequence ID" value="SNQ49326.1"/>
    <property type="molecule type" value="Genomic_DNA"/>
</dbReference>
<dbReference type="AlphaFoldDB" id="A0A2I2KUI4"/>
<dbReference type="SUPFAM" id="SSF51735">
    <property type="entry name" value="NAD(P)-binding Rossmann-fold domains"/>
    <property type="match status" value="1"/>
</dbReference>
<dbReference type="InterPro" id="IPR036291">
    <property type="entry name" value="NAD(P)-bd_dom_sf"/>
</dbReference>
<evidence type="ECO:0000313" key="4">
    <source>
        <dbReference type="Proteomes" id="UP000234331"/>
    </source>
</evidence>
<organism evidence="3 4">
    <name type="scientific">Frankia canadensis</name>
    <dbReference type="NCBI Taxonomy" id="1836972"/>
    <lineage>
        <taxon>Bacteria</taxon>
        <taxon>Bacillati</taxon>
        <taxon>Actinomycetota</taxon>
        <taxon>Actinomycetes</taxon>
        <taxon>Frankiales</taxon>
        <taxon>Frankiaceae</taxon>
        <taxon>Frankia</taxon>
    </lineage>
</organism>
<dbReference type="PRINTS" id="PR00081">
    <property type="entry name" value="GDHRDH"/>
</dbReference>
<name>A0A2I2KUI4_9ACTN</name>
<dbReference type="Proteomes" id="UP000234331">
    <property type="component" value="Unassembled WGS sequence"/>
</dbReference>
<dbReference type="Pfam" id="PF00106">
    <property type="entry name" value="adh_short"/>
    <property type="match status" value="1"/>
</dbReference>
<accession>A0A2I2KUI4</accession>